<reference evidence="4" key="1">
    <citation type="submission" date="2015-08" db="EMBL/GenBank/DDBJ databases">
        <authorList>
            <person name="Babu N.S."/>
            <person name="Beckwith C.J."/>
            <person name="Beseler K.G."/>
            <person name="Brison A."/>
            <person name="Carone J.V."/>
            <person name="Caskin T.P."/>
            <person name="Diamond M."/>
            <person name="Durham M.E."/>
            <person name="Foxe J.M."/>
            <person name="Go M."/>
            <person name="Henderson B.A."/>
            <person name="Jones I.B."/>
            <person name="McGettigan J.A."/>
            <person name="Micheletti S.J."/>
            <person name="Nasrallah M.E."/>
            <person name="Ortiz D."/>
            <person name="Piller C.R."/>
            <person name="Privatt S.R."/>
            <person name="Schneider S.L."/>
            <person name="Sharp S."/>
            <person name="Smith T.C."/>
            <person name="Stanton J.D."/>
            <person name="Ullery H.E."/>
            <person name="Wilson R.J."/>
            <person name="Serrano M.G."/>
            <person name="Buck G."/>
            <person name="Lee V."/>
            <person name="Wang Y."/>
            <person name="Carvalho R."/>
            <person name="Voegtly L."/>
            <person name="Shi R."/>
            <person name="Duckworth R."/>
            <person name="Johnson A."/>
            <person name="Loviza R."/>
            <person name="Walstead R."/>
            <person name="Shah Z."/>
            <person name="Kiflezghi M."/>
            <person name="Wade K."/>
            <person name="Ball S.L."/>
            <person name="Bradley K.W."/>
            <person name="Asai D.J."/>
            <person name="Bowman C.A."/>
            <person name="Russell D.A."/>
            <person name="Pope W.H."/>
            <person name="Jacobs-Sera D."/>
            <person name="Hendrix R.W."/>
            <person name="Hatfull G.F."/>
        </authorList>
    </citation>
    <scope>NUCLEOTIDE SEQUENCE</scope>
</reference>
<dbReference type="PANTHER" id="PTHR31096:SF65">
    <property type="entry name" value="ACT DOMAIN-CONTAINING PROTEIN ACR9"/>
    <property type="match status" value="1"/>
</dbReference>
<dbReference type="PROSITE" id="PS51671">
    <property type="entry name" value="ACT"/>
    <property type="match status" value="1"/>
</dbReference>
<dbReference type="InterPro" id="IPR045865">
    <property type="entry name" value="ACT-like_dom_sf"/>
</dbReference>
<gene>
    <name evidence="4" type="ORF">g.15286</name>
</gene>
<dbReference type="AlphaFoldDB" id="A0A1D1ZMS4"/>
<evidence type="ECO:0000313" key="4">
    <source>
        <dbReference type="EMBL" id="JAT68013.1"/>
    </source>
</evidence>
<proteinExistence type="predicted"/>
<evidence type="ECO:0000256" key="2">
    <source>
        <dbReference type="SAM" id="MobiDB-lite"/>
    </source>
</evidence>
<protein>
    <recommendedName>
        <fullName evidence="3">ACT domain-containing protein</fullName>
    </recommendedName>
</protein>
<dbReference type="EMBL" id="GDKF01010609">
    <property type="protein sequence ID" value="JAT68013.1"/>
    <property type="molecule type" value="Transcribed_RNA"/>
</dbReference>
<dbReference type="SUPFAM" id="SSF55021">
    <property type="entry name" value="ACT-like"/>
    <property type="match status" value="2"/>
</dbReference>
<evidence type="ECO:0000259" key="3">
    <source>
        <dbReference type="PROSITE" id="PS51671"/>
    </source>
</evidence>
<name>A0A1D1ZMS4_AUXPR</name>
<feature type="region of interest" description="Disordered" evidence="2">
    <location>
        <begin position="454"/>
        <end position="475"/>
    </location>
</feature>
<dbReference type="PANTHER" id="PTHR31096">
    <property type="entry name" value="ACT DOMAIN-CONTAINING PROTEIN ACR4-RELATED"/>
    <property type="match status" value="1"/>
</dbReference>
<dbReference type="Pfam" id="PF24914">
    <property type="entry name" value="ACR10_N"/>
    <property type="match status" value="1"/>
</dbReference>
<accession>A0A1D1ZMS4</accession>
<dbReference type="Pfam" id="PF24926">
    <property type="entry name" value="ACT_ACR9_C"/>
    <property type="match status" value="1"/>
</dbReference>
<sequence>MDPDEDIVSIRRLPEDDLNVREVRISCPDATGLGVDLTRVLLDFGLRILQGDISTDGKWCFMVFRVQLSSGVPPRWQLLRARLGSMCPNGTAALDALWRWRSLPKEHPPFLLQVASYDRQGMLHSLTHVLWESDATVFKAHITTSPSGDVADMFWLYDNRNELPEHHRALEICDRVKGVLGPDTECSISLAPLDSIAEGPSLVRRKACKDAVSFSNLRSIMTRRRTAERPVPVPIPAEVSPRLAGAAAAARDAWSDRPSAVTVSVDNETSPSYTMLSLECADRKGLLYDILRALKGVDLRVAYGRLEVDEDGAGAGVTIDIFIQDNDLCRINDPDALEEVKRRVELAVTLPVRITLRDVFDACCTELVVTAPLDTGGRGRPRVTFDVTQALSVAGLGVFMADVFIESVSMDADEGEAQELHRFLIHLPNGQPIRSDRDKKAVYDVVKAQLLGSRLEVHPPSPPSGAGPGGKGGLRRVTSELHEVPSSLLRNLEDRWQFG</sequence>
<feature type="domain" description="ACT" evidence="3">
    <location>
        <begin position="275"/>
        <end position="357"/>
    </location>
</feature>
<dbReference type="InterPro" id="IPR002912">
    <property type="entry name" value="ACT_dom"/>
</dbReference>
<keyword evidence="1" id="KW-0677">Repeat</keyword>
<dbReference type="InterPro" id="IPR056816">
    <property type="entry name" value="ACR2/9/10_N"/>
</dbReference>
<evidence type="ECO:0000256" key="1">
    <source>
        <dbReference type="ARBA" id="ARBA00022737"/>
    </source>
</evidence>
<dbReference type="Pfam" id="PF24931">
    <property type="entry name" value="ACT_ACR9_3rd"/>
    <property type="match status" value="1"/>
</dbReference>
<dbReference type="InterPro" id="IPR040217">
    <property type="entry name" value="ACR1-12"/>
</dbReference>
<dbReference type="InterPro" id="IPR056805">
    <property type="entry name" value="ACT_ACR9/10_C"/>
</dbReference>
<organism evidence="4">
    <name type="scientific">Auxenochlorella protothecoides</name>
    <name type="common">Green microalga</name>
    <name type="synonym">Chlorella protothecoides</name>
    <dbReference type="NCBI Taxonomy" id="3075"/>
    <lineage>
        <taxon>Eukaryota</taxon>
        <taxon>Viridiplantae</taxon>
        <taxon>Chlorophyta</taxon>
        <taxon>core chlorophytes</taxon>
        <taxon>Trebouxiophyceae</taxon>
        <taxon>Chlorellales</taxon>
        <taxon>Chlorellaceae</taxon>
        <taxon>Auxenochlorella</taxon>
    </lineage>
</organism>